<keyword evidence="5" id="KW-0732">Signal</keyword>
<dbReference type="GO" id="GO:0046872">
    <property type="term" value="F:metal ion binding"/>
    <property type="evidence" value="ECO:0007669"/>
    <property type="project" value="UniProtKB-KW"/>
</dbReference>
<keyword evidence="8 12" id="KW-0946">Virion</keyword>
<keyword evidence="4" id="KW-0479">Metal-binding</keyword>
<keyword evidence="2" id="KW-0945">Host-virus interaction</keyword>
<keyword evidence="11 12" id="KW-1038">Host endoplasmic reticulum</keyword>
<keyword evidence="7 12" id="KW-0106">Calcium</keyword>
<keyword evidence="9" id="KW-1015">Disulfide bond</keyword>
<keyword evidence="13" id="KW-0472">Membrane</keyword>
<keyword evidence="1 12" id="KW-0167">Capsid protein</keyword>
<evidence type="ECO:0000256" key="12">
    <source>
        <dbReference type="RuleBase" id="RU363022"/>
    </source>
</evidence>
<evidence type="ECO:0000256" key="8">
    <source>
        <dbReference type="ARBA" id="ARBA00022844"/>
    </source>
</evidence>
<comment type="function">
    <text evidence="12">Rotavirus attachment and entry into the host cell probably involves multiple sequential contacts between the outer capsid proteins VP4 and VP7, and the cell receptors.</text>
</comment>
<dbReference type="InterPro" id="IPR001963">
    <property type="entry name" value="VP7"/>
</dbReference>
<accession>A5JJ44</accession>
<dbReference type="Pfam" id="PF00434">
    <property type="entry name" value="VP7"/>
    <property type="match status" value="1"/>
</dbReference>
<name>A5JJ44_9REOV</name>
<comment type="subunit">
    <text evidence="12">Homotrimer. 2 Ca(2+) ions bound at each subunit interface in the trimer hold the trimer together.</text>
</comment>
<dbReference type="GO" id="GO:0039624">
    <property type="term" value="C:viral outer capsid"/>
    <property type="evidence" value="ECO:0007669"/>
    <property type="project" value="UniProtKB-KW"/>
</dbReference>
<evidence type="ECO:0000256" key="9">
    <source>
        <dbReference type="ARBA" id="ARBA00023157"/>
    </source>
</evidence>
<evidence type="ECO:0000256" key="3">
    <source>
        <dbReference type="ARBA" id="ARBA00022708"/>
    </source>
</evidence>
<evidence type="ECO:0000256" key="5">
    <source>
        <dbReference type="ARBA" id="ARBA00022729"/>
    </source>
</evidence>
<keyword evidence="3 12" id="KW-1146">T=13 icosahedral capsid protein</keyword>
<sequence length="52" mass="6145">MYGIEYTKILTFLISIILLNYILKSITNMMDFIIYRFLLIVVVILPFIKAQS</sequence>
<evidence type="ECO:0000256" key="7">
    <source>
        <dbReference type="ARBA" id="ARBA00022837"/>
    </source>
</evidence>
<evidence type="ECO:0000256" key="4">
    <source>
        <dbReference type="ARBA" id="ARBA00022723"/>
    </source>
</evidence>
<keyword evidence="13" id="KW-1133">Transmembrane helix</keyword>
<keyword evidence="6 12" id="KW-1152">Outer capsid protein</keyword>
<feature type="transmembrane region" description="Helical" evidence="13">
    <location>
        <begin position="30"/>
        <end position="48"/>
    </location>
</feature>
<evidence type="ECO:0000256" key="11">
    <source>
        <dbReference type="ARBA" id="ARBA00023184"/>
    </source>
</evidence>
<dbReference type="EMBL" id="EF536026">
    <property type="protein sequence ID" value="ABQ51231.1"/>
    <property type="molecule type" value="mRNA"/>
</dbReference>
<proteinExistence type="evidence at transcript level"/>
<protein>
    <recommendedName>
        <fullName evidence="12">Outer capsid glycoprotein VP7</fullName>
    </recommendedName>
</protein>
<evidence type="ECO:0000256" key="1">
    <source>
        <dbReference type="ARBA" id="ARBA00022561"/>
    </source>
</evidence>
<comment type="subcellular location">
    <subcellularLocation>
        <location evidence="12">Host endoplasmic reticulum lumen</location>
    </subcellularLocation>
    <subcellularLocation>
        <location evidence="12">Virion</location>
    </subcellularLocation>
</comment>
<evidence type="ECO:0000256" key="2">
    <source>
        <dbReference type="ARBA" id="ARBA00022581"/>
    </source>
</evidence>
<evidence type="ECO:0000313" key="14">
    <source>
        <dbReference type="EMBL" id="ABQ51231.1"/>
    </source>
</evidence>
<evidence type="ECO:0000256" key="10">
    <source>
        <dbReference type="ARBA" id="ARBA00023180"/>
    </source>
</evidence>
<keyword evidence="13" id="KW-0812">Transmembrane</keyword>
<reference evidence="14" key="2">
    <citation type="submission" date="2007-04" db="EMBL/GenBank/DDBJ databases">
        <authorList>
            <person name="Grassi T."/>
            <person name="Idolo A."/>
        </authorList>
    </citation>
    <scope>NUCLEOTIDE SEQUENCE</scope>
    <source>
        <strain evidence="14">Cas04-14</strain>
    </source>
</reference>
<feature type="transmembrane region" description="Helical" evidence="13">
    <location>
        <begin position="6"/>
        <end position="23"/>
    </location>
</feature>
<dbReference type="GO" id="GO:0039621">
    <property type="term" value="C:T=13 icosahedral viral capsid"/>
    <property type="evidence" value="ECO:0007669"/>
    <property type="project" value="UniProtKB-KW"/>
</dbReference>
<organism evidence="14">
    <name type="scientific">Rotavirus G12</name>
    <dbReference type="NCBI Taxonomy" id="215680"/>
    <lineage>
        <taxon>Viruses</taxon>
        <taxon>Riboviria</taxon>
        <taxon>Orthornavirae</taxon>
        <taxon>Duplornaviricota</taxon>
        <taxon>Resentoviricetes</taxon>
        <taxon>Reovirales</taxon>
        <taxon>Sedoreoviridae</taxon>
        <taxon>Rotavirus</taxon>
        <taxon>Rotavirus alphagastroenteritidis</taxon>
        <taxon>Rotavirus A</taxon>
    </lineage>
</organism>
<evidence type="ECO:0000256" key="6">
    <source>
        <dbReference type="ARBA" id="ARBA00022770"/>
    </source>
</evidence>
<keyword evidence="10" id="KW-0325">Glycoprotein</keyword>
<evidence type="ECO:0000256" key="13">
    <source>
        <dbReference type="SAM" id="Phobius"/>
    </source>
</evidence>
<comment type="similarity">
    <text evidence="12">Belongs to the rotavirus VP7 family.</text>
</comment>
<reference evidence="14" key="1">
    <citation type="journal article" date="2006" name="J. Prev. Med. Hyg.">
        <title>G-genotyping of rotaviruses in stool samples in Salento, Italy.</title>
        <authorList>
            <consortium name="Collaborative Group for the Surveillance of Rotavirus Infection"/>
        </authorList>
    </citation>
    <scope>NUCLEOTIDE SEQUENCE</scope>
    <source>
        <strain evidence="14">Cas04-14</strain>
    </source>
</reference>
<dbReference type="GO" id="GO:0044166">
    <property type="term" value="C:host cell endoplasmic reticulum lumen"/>
    <property type="evidence" value="ECO:0007669"/>
    <property type="project" value="UniProtKB-SubCell"/>
</dbReference>